<feature type="transmembrane region" description="Helical" evidence="1">
    <location>
        <begin position="6"/>
        <end position="31"/>
    </location>
</feature>
<evidence type="ECO:0000256" key="1">
    <source>
        <dbReference type="SAM" id="Phobius"/>
    </source>
</evidence>
<dbReference type="KEGG" id="sazo:D1868_00015"/>
<keyword evidence="1" id="KW-0472">Membrane</keyword>
<reference evidence="2 3" key="1">
    <citation type="submission" date="2019-10" db="EMBL/GenBank/DDBJ databases">
        <title>Genome Sequences from Six Type Strain Members of the Archaeal Family Sulfolobaceae: Acidianus ambivalens, Acidianus infernus, Metallosphaera prunae, Stygiolobus azoricus, Sulfolobus metallicus, and Sulfurisphaera ohwakuensis.</title>
        <authorList>
            <person name="Counts J.A."/>
            <person name="Kelly R.M."/>
        </authorList>
    </citation>
    <scope>NUCLEOTIDE SEQUENCE [LARGE SCALE GENOMIC DNA]</scope>
    <source>
        <strain evidence="2 3">FC6</strain>
    </source>
</reference>
<evidence type="ECO:0000313" key="2">
    <source>
        <dbReference type="EMBL" id="QGR18538.1"/>
    </source>
</evidence>
<dbReference type="OrthoDB" id="34305at2157"/>
<dbReference type="GeneID" id="42797413"/>
<gene>
    <name evidence="2" type="ORF">D1868_00015</name>
</gene>
<name>A0A650CLB8_9CREN</name>
<organism evidence="2 3">
    <name type="scientific">Stygiolobus azoricus</name>
    <dbReference type="NCBI Taxonomy" id="41675"/>
    <lineage>
        <taxon>Archaea</taxon>
        <taxon>Thermoproteota</taxon>
        <taxon>Thermoprotei</taxon>
        <taxon>Sulfolobales</taxon>
        <taxon>Sulfolobaceae</taxon>
        <taxon>Stygiolobus</taxon>
    </lineage>
</organism>
<proteinExistence type="predicted"/>
<evidence type="ECO:0000313" key="3">
    <source>
        <dbReference type="Proteomes" id="UP000423396"/>
    </source>
</evidence>
<sequence>MPESIVQTMIVVIAVLVIGLVIFGYASAFLAPTEAFTIAEQQAAQIAAQTTISPGPLLVSSNGTGSMLVEAYDPSYSGNYTLYVFLIPSYLATSVGAVTPNLPVVDNVNFKVYLPNGIQASAVTATRIYDINGNELYQGKLLVYTIPANTPVTINLYNVPNQGKGYYVVIWLMINNGLYMFRVGYAYTGLPSSTG</sequence>
<dbReference type="EMBL" id="CP045483">
    <property type="protein sequence ID" value="QGR18538.1"/>
    <property type="molecule type" value="Genomic_DNA"/>
</dbReference>
<dbReference type="RefSeq" id="WP_156004721.1">
    <property type="nucleotide sequence ID" value="NZ_CP045483.1"/>
</dbReference>
<keyword evidence="1" id="KW-1133">Transmembrane helix</keyword>
<accession>A0A650CLB8</accession>
<dbReference type="Proteomes" id="UP000423396">
    <property type="component" value="Chromosome"/>
</dbReference>
<keyword evidence="1" id="KW-0812">Transmembrane</keyword>
<dbReference type="AlphaFoldDB" id="A0A650CLB8"/>
<keyword evidence="3" id="KW-1185">Reference proteome</keyword>
<protein>
    <submittedName>
        <fullName evidence="2">Uncharacterized protein</fullName>
    </submittedName>
</protein>